<evidence type="ECO:0000256" key="3">
    <source>
        <dbReference type="SAM" id="SignalP"/>
    </source>
</evidence>
<dbReference type="AlphaFoldDB" id="A0A2M4DK43"/>
<keyword evidence="2" id="KW-1133">Transmembrane helix</keyword>
<keyword evidence="3" id="KW-0732">Signal</keyword>
<feature type="chain" id="PRO_5014869743" description="Secreted protein" evidence="3">
    <location>
        <begin position="34"/>
        <end position="284"/>
    </location>
</feature>
<keyword evidence="2" id="KW-0812">Transmembrane</keyword>
<evidence type="ECO:0000256" key="1">
    <source>
        <dbReference type="SAM" id="MobiDB-lite"/>
    </source>
</evidence>
<organism evidence="4">
    <name type="scientific">Anopheles darlingi</name>
    <name type="common">Mosquito</name>
    <dbReference type="NCBI Taxonomy" id="43151"/>
    <lineage>
        <taxon>Eukaryota</taxon>
        <taxon>Metazoa</taxon>
        <taxon>Ecdysozoa</taxon>
        <taxon>Arthropoda</taxon>
        <taxon>Hexapoda</taxon>
        <taxon>Insecta</taxon>
        <taxon>Pterygota</taxon>
        <taxon>Neoptera</taxon>
        <taxon>Endopterygota</taxon>
        <taxon>Diptera</taxon>
        <taxon>Nematocera</taxon>
        <taxon>Culicoidea</taxon>
        <taxon>Culicidae</taxon>
        <taxon>Anophelinae</taxon>
        <taxon>Anopheles</taxon>
    </lineage>
</organism>
<protein>
    <recommendedName>
        <fullName evidence="5">Secreted protein</fullName>
    </recommendedName>
</protein>
<sequence length="284" mass="29033">MVAAFAVLAVMVAQPMELLLVLLLAATAPIGSTKTPPPTLAAGGIPLASEVATPDVTEMVVRAGRTIIPLDVVMMVALDEKEGAVTFVAFVVIRPLLLMTGCIFATVRATLTAGGTRPPETATLDTVLAVGTTLFTTIDTVVGSEEIGGVVGGTIATGTGTGMGATTGTGIVGAGGAGGDGLAMVPAAPMNAPLAYFRSPHIGSKCFNFHGSNFPRSRSASARSFICASGVNSPSDNRSRHSWQARAKNSLFRLDGFNRMPLRSHSETHRGPAVDRPVATAPPP</sequence>
<dbReference type="EMBL" id="GGFL01013738">
    <property type="protein sequence ID" value="MBW77916.1"/>
    <property type="molecule type" value="Transcribed_RNA"/>
</dbReference>
<name>A0A2M4DK43_ANODA</name>
<keyword evidence="2" id="KW-0472">Membrane</keyword>
<evidence type="ECO:0000313" key="4">
    <source>
        <dbReference type="EMBL" id="MBW77916.1"/>
    </source>
</evidence>
<proteinExistence type="predicted"/>
<evidence type="ECO:0008006" key="5">
    <source>
        <dbReference type="Google" id="ProtNLM"/>
    </source>
</evidence>
<feature type="signal peptide" evidence="3">
    <location>
        <begin position="1"/>
        <end position="33"/>
    </location>
</feature>
<feature type="transmembrane region" description="Helical" evidence="2">
    <location>
        <begin position="84"/>
        <end position="107"/>
    </location>
</feature>
<reference evidence="4" key="1">
    <citation type="submission" date="2018-01" db="EMBL/GenBank/DDBJ databases">
        <title>An insight into the sialome of Amazonian anophelines.</title>
        <authorList>
            <person name="Ribeiro J.M."/>
            <person name="Scarpassa V."/>
            <person name="Calvo E."/>
        </authorList>
    </citation>
    <scope>NUCLEOTIDE SEQUENCE</scope>
</reference>
<evidence type="ECO:0000256" key="2">
    <source>
        <dbReference type="SAM" id="Phobius"/>
    </source>
</evidence>
<feature type="region of interest" description="Disordered" evidence="1">
    <location>
        <begin position="262"/>
        <end position="284"/>
    </location>
</feature>
<accession>A0A2M4DK43</accession>
<feature type="compositionally biased region" description="Basic and acidic residues" evidence="1">
    <location>
        <begin position="264"/>
        <end position="273"/>
    </location>
</feature>